<dbReference type="KEGG" id="csty:KN1_25610"/>
<organism evidence="2 3">
    <name type="scientific">Stygiolobus caldivivus</name>
    <dbReference type="NCBI Taxonomy" id="2824673"/>
    <lineage>
        <taxon>Archaea</taxon>
        <taxon>Thermoproteota</taxon>
        <taxon>Thermoprotei</taxon>
        <taxon>Sulfolobales</taxon>
        <taxon>Sulfolobaceae</taxon>
        <taxon>Stygiolobus</taxon>
    </lineage>
</organism>
<evidence type="ECO:0000256" key="1">
    <source>
        <dbReference type="SAM" id="Phobius"/>
    </source>
</evidence>
<dbReference type="Proteomes" id="UP000825123">
    <property type="component" value="Chromosome"/>
</dbReference>
<protein>
    <submittedName>
        <fullName evidence="2">Uncharacterized protein</fullName>
    </submittedName>
</protein>
<keyword evidence="3" id="KW-1185">Reference proteome</keyword>
<accession>A0A8D5ZJ71</accession>
<feature type="transmembrane region" description="Helical" evidence="1">
    <location>
        <begin position="7"/>
        <end position="28"/>
    </location>
</feature>
<keyword evidence="1" id="KW-1133">Transmembrane helix</keyword>
<keyword evidence="1" id="KW-0812">Transmembrane</keyword>
<reference evidence="2 3" key="1">
    <citation type="submission" date="2021-04" db="EMBL/GenBank/DDBJ databases">
        <title>Complete genome sequence of Stygiolobus sp. KN-1.</title>
        <authorList>
            <person name="Nakamura K."/>
            <person name="Sakai H."/>
            <person name="Kurosawa N."/>
        </authorList>
    </citation>
    <scope>NUCLEOTIDE SEQUENCE [LARGE SCALE GENOMIC DNA]</scope>
    <source>
        <strain evidence="2 3">KN-1</strain>
    </source>
</reference>
<dbReference type="RefSeq" id="WP_221287991.1">
    <property type="nucleotide sequence ID" value="NZ_AP024597.1"/>
</dbReference>
<proteinExistence type="predicted"/>
<dbReference type="AlphaFoldDB" id="A0A8D5ZJ71"/>
<gene>
    <name evidence="2" type="ORF">KN1_25610</name>
</gene>
<keyword evidence="1" id="KW-0472">Membrane</keyword>
<dbReference type="GeneID" id="66164287"/>
<dbReference type="EMBL" id="AP024597">
    <property type="protein sequence ID" value="BCU71264.1"/>
    <property type="molecule type" value="Genomic_DNA"/>
</dbReference>
<name>A0A8D5ZJ71_9CREN</name>
<evidence type="ECO:0000313" key="2">
    <source>
        <dbReference type="EMBL" id="BCU71264.1"/>
    </source>
</evidence>
<sequence>MLKIFKVNIIGLIIISVFLFSAFSYSVFLNHLVLASDTNSSNGTAVDYLHLYVINGENMRCEEIENVSIKFILNASNYTILYNLSKGNYDFRIYKANVTLVINNSESVKAISFVVLYIEKHKDYNITIGISIFNTSRGTFTVIMAYLKPDKNNLNTGDLFFMNTSRMSISDQIIQFSAYVYKIGKLYEKSQNNSIKLLGQRYIEIAKAMKHLANIVKHLWIGNIKSEYIISSVADDTISCAISIITTAGTVAALFVAAVEAAPVSFVLASYLLPFEFANLGYACYGG</sequence>
<evidence type="ECO:0000313" key="3">
    <source>
        <dbReference type="Proteomes" id="UP000825123"/>
    </source>
</evidence>